<dbReference type="STRING" id="407821.A0A087U8B6"/>
<reference evidence="11 12" key="1">
    <citation type="submission" date="2013-11" db="EMBL/GenBank/DDBJ databases">
        <title>Genome sequencing of Stegodyphus mimosarum.</title>
        <authorList>
            <person name="Bechsgaard J."/>
        </authorList>
    </citation>
    <scope>NUCLEOTIDE SEQUENCE [LARGE SCALE GENOMIC DNA]</scope>
</reference>
<dbReference type="FunFam" id="3.40.430.10:FF:000002">
    <property type="entry name" value="Dihydrofolate reductase"/>
    <property type="match status" value="1"/>
</dbReference>
<dbReference type="PRINTS" id="PR00070">
    <property type="entry name" value="DHFR"/>
</dbReference>
<comment type="pathway">
    <text evidence="1">Cofactor biosynthesis; tetrahydrofolate biosynthesis; 5,6,7,8-tetrahydrofolate from 7,8-dihydrofolate: step 1/1.</text>
</comment>
<dbReference type="SUPFAM" id="SSF53597">
    <property type="entry name" value="Dihydrofolate reductase-like"/>
    <property type="match status" value="1"/>
</dbReference>
<keyword evidence="5" id="KW-0521">NADP</keyword>
<keyword evidence="12" id="KW-1185">Reference proteome</keyword>
<evidence type="ECO:0000256" key="4">
    <source>
        <dbReference type="ARBA" id="ARBA00022563"/>
    </source>
</evidence>
<evidence type="ECO:0000256" key="2">
    <source>
        <dbReference type="ARBA" id="ARBA00009539"/>
    </source>
</evidence>
<dbReference type="InterPro" id="IPR001796">
    <property type="entry name" value="DHFR_dom"/>
</dbReference>
<dbReference type="Proteomes" id="UP000054359">
    <property type="component" value="Unassembled WGS sequence"/>
</dbReference>
<sequence length="188" mass="21540">MNNNKLTLNIIAAACNNMGIGNKGQLPWRLKKEMNFFKEKTSATDNPEKQNAVIMGRKTWFSIPEKFRPLPGRLNVVLTTTHSDLKGADYVADSFEKAIEWLTSPPIKENLDKIFVIGGETVYKIAMDSDYNHRIYLTRIQTHFDCDAFFPAFDDSKYMLAEEQDVPHGIQEENGVTYKHEVYVNKDS</sequence>
<dbReference type="InterPro" id="IPR017925">
    <property type="entry name" value="DHFR_CS"/>
</dbReference>
<organism evidence="11 12">
    <name type="scientific">Stegodyphus mimosarum</name>
    <name type="common">African social velvet spider</name>
    <dbReference type="NCBI Taxonomy" id="407821"/>
    <lineage>
        <taxon>Eukaryota</taxon>
        <taxon>Metazoa</taxon>
        <taxon>Ecdysozoa</taxon>
        <taxon>Arthropoda</taxon>
        <taxon>Chelicerata</taxon>
        <taxon>Arachnida</taxon>
        <taxon>Araneae</taxon>
        <taxon>Araneomorphae</taxon>
        <taxon>Entelegynae</taxon>
        <taxon>Eresoidea</taxon>
        <taxon>Eresidae</taxon>
        <taxon>Stegodyphus</taxon>
    </lineage>
</organism>
<feature type="domain" description="DHFR" evidence="10">
    <location>
        <begin position="7"/>
        <end position="185"/>
    </location>
</feature>
<feature type="non-terminal residue" evidence="11">
    <location>
        <position position="188"/>
    </location>
</feature>
<evidence type="ECO:0000256" key="5">
    <source>
        <dbReference type="ARBA" id="ARBA00022857"/>
    </source>
</evidence>
<evidence type="ECO:0000259" key="10">
    <source>
        <dbReference type="PROSITE" id="PS51330"/>
    </source>
</evidence>
<evidence type="ECO:0000256" key="6">
    <source>
        <dbReference type="ARBA" id="ARBA00023002"/>
    </source>
</evidence>
<dbReference type="Pfam" id="PF00186">
    <property type="entry name" value="DHFR_1"/>
    <property type="match status" value="1"/>
</dbReference>
<comment type="similarity">
    <text evidence="2 9">Belongs to the dihydrofolate reductase family.</text>
</comment>
<comment type="catalytic activity">
    <reaction evidence="8">
        <text>(6S)-5,6,7,8-tetrahydrofolate + NADP(+) = 7,8-dihydrofolate + NADPH + H(+)</text>
        <dbReference type="Rhea" id="RHEA:15009"/>
        <dbReference type="ChEBI" id="CHEBI:15378"/>
        <dbReference type="ChEBI" id="CHEBI:57451"/>
        <dbReference type="ChEBI" id="CHEBI:57453"/>
        <dbReference type="ChEBI" id="CHEBI:57783"/>
        <dbReference type="ChEBI" id="CHEBI:58349"/>
        <dbReference type="EC" id="1.5.1.3"/>
    </reaction>
</comment>
<keyword evidence="6" id="KW-0560">Oxidoreductase</keyword>
<evidence type="ECO:0000256" key="1">
    <source>
        <dbReference type="ARBA" id="ARBA00004903"/>
    </source>
</evidence>
<dbReference type="PROSITE" id="PS00075">
    <property type="entry name" value="DHFR_1"/>
    <property type="match status" value="1"/>
</dbReference>
<dbReference type="EC" id="1.5.1.3" evidence="3"/>
<dbReference type="GO" id="GO:0050661">
    <property type="term" value="F:NADP binding"/>
    <property type="evidence" value="ECO:0007669"/>
    <property type="project" value="InterPro"/>
</dbReference>
<dbReference type="CDD" id="cd00209">
    <property type="entry name" value="DHFR"/>
    <property type="match status" value="1"/>
</dbReference>
<evidence type="ECO:0000256" key="7">
    <source>
        <dbReference type="ARBA" id="ARBA00025067"/>
    </source>
</evidence>
<dbReference type="GO" id="GO:0006730">
    <property type="term" value="P:one-carbon metabolic process"/>
    <property type="evidence" value="ECO:0007669"/>
    <property type="project" value="UniProtKB-KW"/>
</dbReference>
<dbReference type="Gene3D" id="3.40.430.10">
    <property type="entry name" value="Dihydrofolate Reductase, subunit A"/>
    <property type="match status" value="1"/>
</dbReference>
<protein>
    <recommendedName>
        <fullName evidence="3">dihydrofolate reductase</fullName>
        <ecNumber evidence="3">1.5.1.3</ecNumber>
    </recommendedName>
</protein>
<dbReference type="AlphaFoldDB" id="A0A087U8B6"/>
<name>A0A087U8B6_STEMI</name>
<dbReference type="PROSITE" id="PS51330">
    <property type="entry name" value="DHFR_2"/>
    <property type="match status" value="1"/>
</dbReference>
<dbReference type="PANTHER" id="PTHR48069:SF3">
    <property type="entry name" value="DIHYDROFOLATE REDUCTASE"/>
    <property type="match status" value="1"/>
</dbReference>
<evidence type="ECO:0000313" key="11">
    <source>
        <dbReference type="EMBL" id="KFM73605.1"/>
    </source>
</evidence>
<dbReference type="PANTHER" id="PTHR48069">
    <property type="entry name" value="DIHYDROFOLATE REDUCTASE"/>
    <property type="match status" value="1"/>
</dbReference>
<dbReference type="UniPathway" id="UPA00077">
    <property type="reaction ID" value="UER00158"/>
</dbReference>
<evidence type="ECO:0000256" key="9">
    <source>
        <dbReference type="RuleBase" id="RU004474"/>
    </source>
</evidence>
<accession>A0A087U8B6</accession>
<dbReference type="GO" id="GO:0046655">
    <property type="term" value="P:folic acid metabolic process"/>
    <property type="evidence" value="ECO:0007669"/>
    <property type="project" value="TreeGrafter"/>
</dbReference>
<dbReference type="OrthoDB" id="4664297at2759"/>
<proteinExistence type="inferred from homology"/>
<dbReference type="GO" id="GO:0046654">
    <property type="term" value="P:tetrahydrofolate biosynthetic process"/>
    <property type="evidence" value="ECO:0007669"/>
    <property type="project" value="UniProtKB-UniPathway"/>
</dbReference>
<dbReference type="OMA" id="QYEFQMW"/>
<dbReference type="GO" id="GO:0046452">
    <property type="term" value="P:dihydrofolate metabolic process"/>
    <property type="evidence" value="ECO:0007669"/>
    <property type="project" value="TreeGrafter"/>
</dbReference>
<gene>
    <name evidence="11" type="ORF">X975_20648</name>
</gene>
<evidence type="ECO:0000256" key="8">
    <source>
        <dbReference type="ARBA" id="ARBA00048873"/>
    </source>
</evidence>
<comment type="function">
    <text evidence="7">Key enzyme in folate metabolism. Catalyzes an essential reaction for de novo glycine and purine synthesis, and for DNA precursor synthesis.</text>
</comment>
<evidence type="ECO:0000313" key="12">
    <source>
        <dbReference type="Proteomes" id="UP000054359"/>
    </source>
</evidence>
<keyword evidence="4" id="KW-0554">One-carbon metabolism</keyword>
<dbReference type="InterPro" id="IPR012259">
    <property type="entry name" value="DHFR"/>
</dbReference>
<dbReference type="GO" id="GO:0005739">
    <property type="term" value="C:mitochondrion"/>
    <property type="evidence" value="ECO:0007669"/>
    <property type="project" value="TreeGrafter"/>
</dbReference>
<dbReference type="EMBL" id="KK118691">
    <property type="protein sequence ID" value="KFM73605.1"/>
    <property type="molecule type" value="Genomic_DNA"/>
</dbReference>
<dbReference type="InterPro" id="IPR024072">
    <property type="entry name" value="DHFR-like_dom_sf"/>
</dbReference>
<evidence type="ECO:0000256" key="3">
    <source>
        <dbReference type="ARBA" id="ARBA00012856"/>
    </source>
</evidence>
<dbReference type="GO" id="GO:0004146">
    <property type="term" value="F:dihydrofolate reductase activity"/>
    <property type="evidence" value="ECO:0007669"/>
    <property type="project" value="UniProtKB-EC"/>
</dbReference>